<evidence type="ECO:0000313" key="4">
    <source>
        <dbReference type="Proteomes" id="UP000232722"/>
    </source>
</evidence>
<name>A0A2N0NZ38_9GLOM</name>
<sequence length="191" mass="21651">MPYTSGSGRVPALLSCHMTDTLIKTFLKFLKNAIIKEKKIPPKSTATTNDKIANPLASPIETTFTKPTTPAITLAPDPPDHLSQKKILLEPGSNKWYAELRRLRDDHNLQVNTQRRIEEGERKALLLGTSVKRADLREAMAQDLTTYQNTHHDFSLFDINADHYRCKGSTPEEAKELEKCPRKRNVIYPTI</sequence>
<evidence type="ECO:0000313" key="3">
    <source>
        <dbReference type="Proteomes" id="UP000232688"/>
    </source>
</evidence>
<evidence type="ECO:0000313" key="2">
    <source>
        <dbReference type="EMBL" id="PKC64902.1"/>
    </source>
</evidence>
<dbReference type="VEuPathDB" id="FungiDB:RhiirFUN_026021"/>
<dbReference type="AlphaFoldDB" id="A0A2N0NZ38"/>
<comment type="caution">
    <text evidence="1">The sequence shown here is derived from an EMBL/GenBank/DDBJ whole genome shotgun (WGS) entry which is preliminary data.</text>
</comment>
<evidence type="ECO:0000313" key="1">
    <source>
        <dbReference type="EMBL" id="PKB99837.1"/>
    </source>
</evidence>
<dbReference type="VEuPathDB" id="FungiDB:FUN_022011"/>
<organism evidence="1 4">
    <name type="scientific">Rhizophagus irregularis</name>
    <dbReference type="NCBI Taxonomy" id="588596"/>
    <lineage>
        <taxon>Eukaryota</taxon>
        <taxon>Fungi</taxon>
        <taxon>Fungi incertae sedis</taxon>
        <taxon>Mucoromycota</taxon>
        <taxon>Glomeromycotina</taxon>
        <taxon>Glomeromycetes</taxon>
        <taxon>Glomerales</taxon>
        <taxon>Glomeraceae</taxon>
        <taxon>Rhizophagus</taxon>
    </lineage>
</organism>
<reference evidence="1 4" key="1">
    <citation type="submission" date="2016-04" db="EMBL/GenBank/DDBJ databases">
        <title>Genome analyses suggest a sexual origin of heterokaryosis in a supposedly ancient asexual fungus.</title>
        <authorList>
            <person name="Ropars J."/>
            <person name="Sedzielewska K."/>
            <person name="Noel J."/>
            <person name="Charron P."/>
            <person name="Farinelli L."/>
            <person name="Marton T."/>
            <person name="Kruger M."/>
            <person name="Pelin A."/>
            <person name="Brachmann A."/>
            <person name="Corradi N."/>
        </authorList>
    </citation>
    <scope>NUCLEOTIDE SEQUENCE [LARGE SCALE GENOMIC DNA]</scope>
    <source>
        <strain evidence="1 4">A5</strain>
    </source>
</reference>
<dbReference type="Proteomes" id="UP000232722">
    <property type="component" value="Unassembled WGS sequence"/>
</dbReference>
<reference evidence="2 3" key="4">
    <citation type="submission" date="2017-10" db="EMBL/GenBank/DDBJ databases">
        <title>Genome analyses suggest a sexual origin of heterokaryosis in a supposedly ancient asexual fungus.</title>
        <authorList>
            <person name="Corradi N."/>
            <person name="Sedzielewska K."/>
            <person name="Noel J."/>
            <person name="Charron P."/>
            <person name="Farinelli L."/>
            <person name="Marton T."/>
            <person name="Kruger M."/>
            <person name="Pelin A."/>
            <person name="Brachmann A."/>
            <person name="Corradi N."/>
        </authorList>
    </citation>
    <scope>NUCLEOTIDE SEQUENCE [LARGE SCALE GENOMIC DNA]</scope>
    <source>
        <strain evidence="2 3">A1</strain>
    </source>
</reference>
<reference evidence="1 4" key="2">
    <citation type="submission" date="2017-09" db="EMBL/GenBank/DDBJ databases">
        <title>Extensive intraspecific genome diversity in a model arbuscular mycorrhizal fungus.</title>
        <authorList>
            <person name="Chen E.C."/>
            <person name="Morin E."/>
            <person name="Beaudet D."/>
            <person name="Noel J."/>
            <person name="Ndikumana S."/>
            <person name="Charron P."/>
            <person name="St-Onge C."/>
            <person name="Giorgi J."/>
            <person name="Grigoriev I.V."/>
            <person name="Roux C."/>
            <person name="Martin F.M."/>
            <person name="Corradi N."/>
        </authorList>
    </citation>
    <scope>NUCLEOTIDE SEQUENCE [LARGE SCALE GENOMIC DNA]</scope>
    <source>
        <strain evidence="1 4">A5</strain>
    </source>
</reference>
<gene>
    <name evidence="2" type="ORF">RhiirA1_461763</name>
    <name evidence="1" type="ORF">RhiirA5_429088</name>
</gene>
<dbReference type="VEuPathDB" id="FungiDB:RhiirA1_461763"/>
<dbReference type="EMBL" id="LLXH01000591">
    <property type="protein sequence ID" value="PKC64902.1"/>
    <property type="molecule type" value="Genomic_DNA"/>
</dbReference>
<protein>
    <submittedName>
        <fullName evidence="1">Uncharacterized protein</fullName>
    </submittedName>
</protein>
<reference evidence="2 3" key="3">
    <citation type="submission" date="2017-10" db="EMBL/GenBank/DDBJ databases">
        <title>Extensive intraspecific genome diversity in a model arbuscular mycorrhizal fungus.</title>
        <authorList>
            <person name="Chen E.C.H."/>
            <person name="Morin E."/>
            <person name="Baudet D."/>
            <person name="Noel J."/>
            <person name="Ndikumana S."/>
            <person name="Charron P."/>
            <person name="St-Onge C."/>
            <person name="Giorgi J."/>
            <person name="Grigoriev I.V."/>
            <person name="Roux C."/>
            <person name="Martin F.M."/>
            <person name="Corradi N."/>
        </authorList>
    </citation>
    <scope>NUCLEOTIDE SEQUENCE [LARGE SCALE GENOMIC DNA]</scope>
    <source>
        <strain evidence="2 3">A1</strain>
    </source>
</reference>
<dbReference type="EMBL" id="LLXJ01002056">
    <property type="protein sequence ID" value="PKB99837.1"/>
    <property type="molecule type" value="Genomic_DNA"/>
</dbReference>
<proteinExistence type="predicted"/>
<dbReference type="Proteomes" id="UP000232688">
    <property type="component" value="Unassembled WGS sequence"/>
</dbReference>
<accession>A0A2N0NZ38</accession>